<protein>
    <submittedName>
        <fullName evidence="1">Uncharacterized protein</fullName>
    </submittedName>
</protein>
<dbReference type="EMBL" id="CP002985">
    <property type="protein sequence ID" value="AEM48216.1"/>
    <property type="molecule type" value="Genomic_DNA"/>
</dbReference>
<evidence type="ECO:0000313" key="1">
    <source>
        <dbReference type="EMBL" id="AEM48216.1"/>
    </source>
</evidence>
<dbReference type="AlphaFoldDB" id="G0JMT3"/>
<name>G0JMT3_9PROT</name>
<organism evidence="1 2">
    <name type="scientific">Acidithiobacillus ferrivorans SS3</name>
    <dbReference type="NCBI Taxonomy" id="743299"/>
    <lineage>
        <taxon>Bacteria</taxon>
        <taxon>Pseudomonadati</taxon>
        <taxon>Pseudomonadota</taxon>
        <taxon>Acidithiobacillia</taxon>
        <taxon>Acidithiobacillales</taxon>
        <taxon>Acidithiobacillaceae</taxon>
        <taxon>Acidithiobacillus</taxon>
    </lineage>
</organism>
<dbReference type="KEGG" id="afi:Acife_2097"/>
<dbReference type="Proteomes" id="UP000009220">
    <property type="component" value="Chromosome"/>
</dbReference>
<dbReference type="RefSeq" id="WP_014029467.1">
    <property type="nucleotide sequence ID" value="NC_015942.1"/>
</dbReference>
<proteinExistence type="predicted"/>
<evidence type="ECO:0000313" key="2">
    <source>
        <dbReference type="Proteomes" id="UP000009220"/>
    </source>
</evidence>
<accession>G0JMT3</accession>
<reference evidence="1 2" key="1">
    <citation type="journal article" date="2011" name="J. Bacteriol.">
        <title>Draft genome of the psychrotolerant acidophile Acidithiobacillus ferrivorans SS3.</title>
        <authorList>
            <person name="Liljeqvist M."/>
            <person name="Valdes J."/>
            <person name="Holmes D.S."/>
            <person name="Dopson M."/>
        </authorList>
    </citation>
    <scope>NUCLEOTIDE SEQUENCE [LARGE SCALE GENOMIC DNA]</scope>
    <source>
        <strain evidence="1 2">SS3</strain>
    </source>
</reference>
<dbReference type="STRING" id="743299.Acife_2097"/>
<dbReference type="HOGENOM" id="CLU_3075699_0_0_6"/>
<sequence>MNSVTISRCGISYKTNRMMLAITNPQEMVTNLKRHITKPIMPTPIAQEKIEK</sequence>
<gene>
    <name evidence="1" type="ORF">Acife_2097</name>
</gene>